<keyword evidence="1" id="KW-0456">Lyase</keyword>
<sequence>MTTDTGPRRAVGFSIHGSQIENQGPRIPEAGVISGTIGAVFIPVREIRRARAWYARLLGVSPEGDILFDHLWVVPTTGETKLILDSKDFTAPHDAKPIFYFRANDLQAAHDHCRKIEAPALEPIRDEAFFTLKDIDGNLFMVASVDRARPDREECS</sequence>
<gene>
    <name evidence="1" type="ORF">J2Z19_002133</name>
</gene>
<dbReference type="EMBL" id="JAGGJR010000003">
    <property type="protein sequence ID" value="MBP1872421.1"/>
    <property type="molecule type" value="Genomic_DNA"/>
</dbReference>
<dbReference type="Proteomes" id="UP000823773">
    <property type="component" value="Unassembled WGS sequence"/>
</dbReference>
<proteinExistence type="predicted"/>
<keyword evidence="2" id="KW-1185">Reference proteome</keyword>
<protein>
    <submittedName>
        <fullName evidence="1">Enzyme related to lactoylglutathione lyase</fullName>
    </submittedName>
</protein>
<accession>A0ACC5SUA0</accession>
<evidence type="ECO:0000313" key="2">
    <source>
        <dbReference type="Proteomes" id="UP000823773"/>
    </source>
</evidence>
<name>A0ACC5SUA0_ENSAD</name>
<evidence type="ECO:0000313" key="1">
    <source>
        <dbReference type="EMBL" id="MBP1872421.1"/>
    </source>
</evidence>
<reference evidence="1" key="1">
    <citation type="submission" date="2021-03" db="EMBL/GenBank/DDBJ databases">
        <title>Genomic Encyclopedia of Type Strains, Phase IV (KMG-IV): sequencing the most valuable type-strain genomes for metagenomic binning, comparative biology and taxonomic classification.</title>
        <authorList>
            <person name="Goeker M."/>
        </authorList>
    </citation>
    <scope>NUCLEOTIDE SEQUENCE</scope>
    <source>
        <strain evidence="1">DSM 18131</strain>
    </source>
</reference>
<comment type="caution">
    <text evidence="1">The sequence shown here is derived from an EMBL/GenBank/DDBJ whole genome shotgun (WGS) entry which is preliminary data.</text>
</comment>
<organism evidence="1 2">
    <name type="scientific">Ensifer adhaerens</name>
    <name type="common">Sinorhizobium morelense</name>
    <dbReference type="NCBI Taxonomy" id="106592"/>
    <lineage>
        <taxon>Bacteria</taxon>
        <taxon>Pseudomonadati</taxon>
        <taxon>Pseudomonadota</taxon>
        <taxon>Alphaproteobacteria</taxon>
        <taxon>Hyphomicrobiales</taxon>
        <taxon>Rhizobiaceae</taxon>
        <taxon>Sinorhizobium/Ensifer group</taxon>
        <taxon>Ensifer</taxon>
    </lineage>
</organism>